<dbReference type="EMBL" id="BAAAYG010000010">
    <property type="protein sequence ID" value="GAA3287250.1"/>
    <property type="molecule type" value="Genomic_DNA"/>
</dbReference>
<feature type="transmembrane region" description="Helical" evidence="1">
    <location>
        <begin position="96"/>
        <end position="116"/>
    </location>
</feature>
<dbReference type="RefSeq" id="WP_344721589.1">
    <property type="nucleotide sequence ID" value="NZ_BAAAYG010000010.1"/>
</dbReference>
<evidence type="ECO:0000313" key="2">
    <source>
        <dbReference type="EMBL" id="GAA3287250.1"/>
    </source>
</evidence>
<evidence type="ECO:0000313" key="3">
    <source>
        <dbReference type="Proteomes" id="UP001501736"/>
    </source>
</evidence>
<gene>
    <name evidence="2" type="ORF">GCM10020260_23480</name>
</gene>
<feature type="transmembrane region" description="Helical" evidence="1">
    <location>
        <begin position="122"/>
        <end position="144"/>
    </location>
</feature>
<name>A0ABP6REH8_9MICC</name>
<keyword evidence="1" id="KW-0472">Membrane</keyword>
<sequence>MTAGASPDDAAPRPSAPWHLWMMGVVGLLLYAIAARDLVETARMSQTYFAEMGYGPAQVEYFTDYPVALRALWAVQVLSGIVAAVLLMLRRRWAAPAGLVAVVAQLVMLAATFGAMDRWQALGPRLALTDLIITAWMIGFWLYARHHRRLGVLR</sequence>
<organism evidence="2 3">
    <name type="scientific">Nesterenkonia halobia</name>
    <dbReference type="NCBI Taxonomy" id="37922"/>
    <lineage>
        <taxon>Bacteria</taxon>
        <taxon>Bacillati</taxon>
        <taxon>Actinomycetota</taxon>
        <taxon>Actinomycetes</taxon>
        <taxon>Micrococcales</taxon>
        <taxon>Micrococcaceae</taxon>
        <taxon>Nesterenkonia</taxon>
    </lineage>
</organism>
<feature type="transmembrane region" description="Helical" evidence="1">
    <location>
        <begin position="20"/>
        <end position="39"/>
    </location>
</feature>
<keyword evidence="1" id="KW-1133">Transmembrane helix</keyword>
<proteinExistence type="predicted"/>
<keyword evidence="3" id="KW-1185">Reference proteome</keyword>
<reference evidence="3" key="1">
    <citation type="journal article" date="2019" name="Int. J. Syst. Evol. Microbiol.">
        <title>The Global Catalogue of Microorganisms (GCM) 10K type strain sequencing project: providing services to taxonomists for standard genome sequencing and annotation.</title>
        <authorList>
            <consortium name="The Broad Institute Genomics Platform"/>
            <consortium name="The Broad Institute Genome Sequencing Center for Infectious Disease"/>
            <person name="Wu L."/>
            <person name="Ma J."/>
        </authorList>
    </citation>
    <scope>NUCLEOTIDE SEQUENCE [LARGE SCALE GENOMIC DNA]</scope>
    <source>
        <strain evidence="3">JCM 11483</strain>
    </source>
</reference>
<evidence type="ECO:0000256" key="1">
    <source>
        <dbReference type="SAM" id="Phobius"/>
    </source>
</evidence>
<comment type="caution">
    <text evidence="2">The sequence shown here is derived from an EMBL/GenBank/DDBJ whole genome shotgun (WGS) entry which is preliminary data.</text>
</comment>
<feature type="transmembrane region" description="Helical" evidence="1">
    <location>
        <begin position="71"/>
        <end position="89"/>
    </location>
</feature>
<keyword evidence="1" id="KW-0812">Transmembrane</keyword>
<dbReference type="Proteomes" id="UP001501736">
    <property type="component" value="Unassembled WGS sequence"/>
</dbReference>
<accession>A0ABP6REH8</accession>
<protein>
    <submittedName>
        <fullName evidence="2">Uncharacterized protein</fullName>
    </submittedName>
</protein>